<evidence type="ECO:0000259" key="1">
    <source>
        <dbReference type="Pfam" id="PF12728"/>
    </source>
</evidence>
<feature type="domain" description="Helix-turn-helix" evidence="1">
    <location>
        <begin position="25"/>
        <end position="72"/>
    </location>
</feature>
<sequence>MEEQQNVLTILKEIKTILGHQKKVMNVEDLAAYTGLSKSKIYKLTSLKLIPMSNNRHIRQIFFDKDTIDKWLMGDPNLSDEFLEEKFNQQLQRNKNH</sequence>
<evidence type="ECO:0000313" key="2">
    <source>
        <dbReference type="EMBL" id="RIV72633.1"/>
    </source>
</evidence>
<dbReference type="Proteomes" id="UP000284189">
    <property type="component" value="Unassembled WGS sequence"/>
</dbReference>
<reference evidence="3 5" key="2">
    <citation type="submission" date="2019-07" db="EMBL/GenBank/DDBJ databases">
        <title>Draft genome of two Muricauda strains isolated from deep sea.</title>
        <authorList>
            <person name="Sun C."/>
        </authorList>
    </citation>
    <scope>NUCLEOTIDE SEQUENCE [LARGE SCALE GENOMIC DNA]</scope>
    <source>
        <strain evidence="3 5">NH166</strain>
    </source>
</reference>
<protein>
    <submittedName>
        <fullName evidence="2">DNA-binding protein</fullName>
    </submittedName>
    <submittedName>
        <fullName evidence="3">Helix-turn-helix domain-containing protein</fullName>
    </submittedName>
</protein>
<dbReference type="EMBL" id="VNWL01000010">
    <property type="protein sequence ID" value="TXK05134.1"/>
    <property type="molecule type" value="Genomic_DNA"/>
</dbReference>
<proteinExistence type="predicted"/>
<dbReference type="Pfam" id="PF12728">
    <property type="entry name" value="HTH_17"/>
    <property type="match status" value="1"/>
</dbReference>
<dbReference type="OrthoDB" id="597977at2"/>
<keyword evidence="2" id="KW-0238">DNA-binding</keyword>
<comment type="caution">
    <text evidence="2">The sequence shown here is derived from an EMBL/GenBank/DDBJ whole genome shotgun (WGS) entry which is preliminary data.</text>
</comment>
<dbReference type="AlphaFoldDB" id="A0A418N9S8"/>
<evidence type="ECO:0000313" key="5">
    <source>
        <dbReference type="Proteomes" id="UP000321528"/>
    </source>
</evidence>
<accession>A0A418N9S8</accession>
<dbReference type="RefSeq" id="WP_119639252.1">
    <property type="nucleotide sequence ID" value="NZ_QXFJ01000011.1"/>
</dbReference>
<dbReference type="Proteomes" id="UP000321528">
    <property type="component" value="Unassembled WGS sequence"/>
</dbReference>
<gene>
    <name evidence="2" type="ORF">D2U88_05200</name>
    <name evidence="3" type="ORF">FQ019_05165</name>
</gene>
<keyword evidence="5" id="KW-1185">Reference proteome</keyword>
<dbReference type="InterPro" id="IPR041657">
    <property type="entry name" value="HTH_17"/>
</dbReference>
<dbReference type="GO" id="GO:0003677">
    <property type="term" value="F:DNA binding"/>
    <property type="evidence" value="ECO:0007669"/>
    <property type="project" value="UniProtKB-KW"/>
</dbReference>
<reference evidence="2 4" key="1">
    <citation type="submission" date="2018-08" db="EMBL/GenBank/DDBJ databases">
        <title>Proposal of Muricauda 72 sp.nov. and Muricauda NH166 sp.nov., isolated from seawater.</title>
        <authorList>
            <person name="Cheng H."/>
            <person name="Wu Y.-H."/>
            <person name="Guo L.-L."/>
            <person name="Xu X.-W."/>
        </authorList>
    </citation>
    <scope>NUCLEOTIDE SEQUENCE [LARGE SCALE GENOMIC DNA]</scope>
    <source>
        <strain evidence="2 4">NH166</strain>
    </source>
</reference>
<evidence type="ECO:0000313" key="4">
    <source>
        <dbReference type="Proteomes" id="UP000284189"/>
    </source>
</evidence>
<dbReference type="EMBL" id="QXFJ01000011">
    <property type="protein sequence ID" value="RIV72633.1"/>
    <property type="molecule type" value="Genomic_DNA"/>
</dbReference>
<organism evidence="2 4">
    <name type="scientific">Flagellimonas aequoris</name>
    <dbReference type="NCBI Taxonomy" id="2306997"/>
    <lineage>
        <taxon>Bacteria</taxon>
        <taxon>Pseudomonadati</taxon>
        <taxon>Bacteroidota</taxon>
        <taxon>Flavobacteriia</taxon>
        <taxon>Flavobacteriales</taxon>
        <taxon>Flavobacteriaceae</taxon>
        <taxon>Flagellimonas</taxon>
    </lineage>
</organism>
<name>A0A418N9S8_9FLAO</name>
<evidence type="ECO:0000313" key="3">
    <source>
        <dbReference type="EMBL" id="TXK05134.1"/>
    </source>
</evidence>